<dbReference type="EMBL" id="AP014924">
    <property type="protein sequence ID" value="BAS27058.1"/>
    <property type="molecule type" value="Genomic_DNA"/>
</dbReference>
<dbReference type="STRING" id="1555112.LIP_1201"/>
<dbReference type="SUPFAM" id="SSF101307">
    <property type="entry name" value="YutG-like"/>
    <property type="match status" value="1"/>
</dbReference>
<dbReference type="InterPro" id="IPR036681">
    <property type="entry name" value="PgpA-like_sf"/>
</dbReference>
<dbReference type="RefSeq" id="WP_068135415.1">
    <property type="nucleotide sequence ID" value="NZ_AP014924.1"/>
</dbReference>
<dbReference type="Gene3D" id="1.10.3760.10">
    <property type="entry name" value="PgpA-like"/>
    <property type="match status" value="1"/>
</dbReference>
<dbReference type="Proteomes" id="UP000065807">
    <property type="component" value="Chromosome"/>
</dbReference>
<evidence type="ECO:0000313" key="2">
    <source>
        <dbReference type="EMBL" id="BAS27058.1"/>
    </source>
</evidence>
<feature type="domain" description="YutG/PgpA" evidence="1">
    <location>
        <begin position="49"/>
        <end position="154"/>
    </location>
</feature>
<name>A0A0K2SIX9_LIMPI</name>
<evidence type="ECO:0000313" key="3">
    <source>
        <dbReference type="Proteomes" id="UP000065807"/>
    </source>
</evidence>
<keyword evidence="3" id="KW-1185">Reference proteome</keyword>
<dbReference type="Pfam" id="PF04608">
    <property type="entry name" value="PgpA"/>
    <property type="match status" value="1"/>
</dbReference>
<organism evidence="2 3">
    <name type="scientific">Limnochorda pilosa</name>
    <dbReference type="NCBI Taxonomy" id="1555112"/>
    <lineage>
        <taxon>Bacteria</taxon>
        <taxon>Bacillati</taxon>
        <taxon>Bacillota</taxon>
        <taxon>Limnochordia</taxon>
        <taxon>Limnochordales</taxon>
        <taxon>Limnochordaceae</taxon>
        <taxon>Limnochorda</taxon>
    </lineage>
</organism>
<dbReference type="AlphaFoldDB" id="A0A0K2SIX9"/>
<dbReference type="GO" id="GO:0006629">
    <property type="term" value="P:lipid metabolic process"/>
    <property type="evidence" value="ECO:0007669"/>
    <property type="project" value="InterPro"/>
</dbReference>
<protein>
    <submittedName>
        <fullName evidence="2">Phosphatidylglycerophosphatase</fullName>
    </submittedName>
</protein>
<accession>A0A0K2SIX9</accession>
<dbReference type="PIRSF" id="PIRSF019587">
    <property type="entry name" value="PGPase"/>
    <property type="match status" value="1"/>
</dbReference>
<proteinExistence type="predicted"/>
<evidence type="ECO:0000259" key="1">
    <source>
        <dbReference type="Pfam" id="PF04608"/>
    </source>
</evidence>
<reference evidence="3" key="1">
    <citation type="submission" date="2015-07" db="EMBL/GenBank/DDBJ databases">
        <title>Complete genome sequence and phylogenetic analysis of Limnochorda pilosa.</title>
        <authorList>
            <person name="Watanabe M."/>
            <person name="Kojima H."/>
            <person name="Fukui M."/>
        </authorList>
    </citation>
    <scope>NUCLEOTIDE SEQUENCE [LARGE SCALE GENOMIC DNA]</scope>
    <source>
        <strain evidence="3">HC45</strain>
    </source>
</reference>
<reference evidence="3" key="2">
    <citation type="journal article" date="2016" name="Int. J. Syst. Evol. Microbiol.">
        <title>Complete genome sequence and cell structure of Limnochorda pilosa, a Gram-negative spore-former within the phylum Firmicutes.</title>
        <authorList>
            <person name="Watanabe M."/>
            <person name="Kojima H."/>
            <person name="Fukui M."/>
        </authorList>
    </citation>
    <scope>NUCLEOTIDE SEQUENCE [LARGE SCALE GENOMIC DNA]</scope>
    <source>
        <strain evidence="3">HC45</strain>
    </source>
</reference>
<dbReference type="GO" id="GO:0008962">
    <property type="term" value="F:phosphatidylglycerophosphatase activity"/>
    <property type="evidence" value="ECO:0007669"/>
    <property type="project" value="InterPro"/>
</dbReference>
<dbReference type="InterPro" id="IPR007686">
    <property type="entry name" value="YutG/PgpA"/>
</dbReference>
<dbReference type="InterPro" id="IPR026038">
    <property type="entry name" value="Put_PGPase"/>
</dbReference>
<dbReference type="KEGG" id="lpil:LIP_1201"/>
<sequence length="166" mass="17912">MGQADVQQMLDMLGSRGADPEAMARLVHDLQRPYIPDLTLEEARAHLHAVLAKREVQYAVITGVTLDRMAEAGRLDEPLGSIVREDPVLYGVDKGLALSIVNAYGSIGMSNFGFLVHERPAFFSAFRTGPERVHTFLDDLMAGLVAAACARIAHRAGDVAEGEAPS</sequence>
<gene>
    <name evidence="2" type="ORF">LIP_1201</name>
</gene>